<sequence length="190" mass="21422">MALQPWHYVVLIGAVALVWALAMPKAKKGDNKEAQTLHNMETALEVFMENMEADNRNLTEKVLKTQREFMLLAQQREERIAELERKCAALEVALEHRGPLSGPASSMAVSEGAEEWRAAESNDATDFEADARNNASEPPAEITIRSRYKELLELLEQGQSVEQTARKLNMNKGEVELIRQLARREETAYG</sequence>
<dbReference type="PATRIC" id="fig|1126833.4.peg.4613"/>
<evidence type="ECO:0000256" key="1">
    <source>
        <dbReference type="SAM" id="Coils"/>
    </source>
</evidence>
<accession>A0A0D5NNV1</accession>
<dbReference type="AlphaFoldDB" id="A0A0D5NNV1"/>
<dbReference type="STRING" id="1126833.VN24_20990"/>
<dbReference type="RefSeq" id="WP_045672018.1">
    <property type="nucleotide sequence ID" value="NZ_CP011058.1"/>
</dbReference>
<name>A0A0D5NNV1_9BACL</name>
<reference evidence="3 4" key="1">
    <citation type="journal article" date="2015" name="J. Biotechnol.">
        <title>Complete genome sequence of Paenibacillus beijingensis 7188(T) (=DSM 24997(T)), a novel rhizobacterium from jujube garden soil.</title>
        <authorList>
            <person name="Kwak Y."/>
            <person name="Shin J.H."/>
        </authorList>
    </citation>
    <scope>NUCLEOTIDE SEQUENCE [LARGE SCALE GENOMIC DNA]</scope>
    <source>
        <strain evidence="3 4">DSM 24997</strain>
    </source>
</reference>
<evidence type="ECO:0000313" key="3">
    <source>
        <dbReference type="EMBL" id="AJY76593.1"/>
    </source>
</evidence>
<keyword evidence="4" id="KW-1185">Reference proteome</keyword>
<evidence type="ECO:0000256" key="2">
    <source>
        <dbReference type="SAM" id="Phobius"/>
    </source>
</evidence>
<keyword evidence="2" id="KW-0472">Membrane</keyword>
<evidence type="ECO:0000313" key="4">
    <source>
        <dbReference type="Proteomes" id="UP000032633"/>
    </source>
</evidence>
<keyword evidence="2" id="KW-1133">Transmembrane helix</keyword>
<proteinExistence type="predicted"/>
<dbReference type="HOGENOM" id="CLU_1426747_0_0_9"/>
<keyword evidence="2" id="KW-0812">Transmembrane</keyword>
<protein>
    <submittedName>
        <fullName evidence="3">Uncharacterized protein</fullName>
    </submittedName>
</protein>
<dbReference type="Proteomes" id="UP000032633">
    <property type="component" value="Chromosome"/>
</dbReference>
<dbReference type="EMBL" id="CP011058">
    <property type="protein sequence ID" value="AJY76593.1"/>
    <property type="molecule type" value="Genomic_DNA"/>
</dbReference>
<feature type="transmembrane region" description="Helical" evidence="2">
    <location>
        <begin position="6"/>
        <end position="22"/>
    </location>
</feature>
<keyword evidence="1" id="KW-0175">Coiled coil</keyword>
<organism evidence="3 4">
    <name type="scientific">Paenibacillus beijingensis</name>
    <dbReference type="NCBI Taxonomy" id="1126833"/>
    <lineage>
        <taxon>Bacteria</taxon>
        <taxon>Bacillati</taxon>
        <taxon>Bacillota</taxon>
        <taxon>Bacilli</taxon>
        <taxon>Bacillales</taxon>
        <taxon>Paenibacillaceae</taxon>
        <taxon>Paenibacillus</taxon>
    </lineage>
</organism>
<reference evidence="4" key="2">
    <citation type="submission" date="2015-03" db="EMBL/GenBank/DDBJ databases">
        <title>Genome sequence of Paenibacillus beijingensis strain DSM 24997T.</title>
        <authorList>
            <person name="Kwak Y."/>
            <person name="Shin J.-H."/>
        </authorList>
    </citation>
    <scope>NUCLEOTIDE SEQUENCE [LARGE SCALE GENOMIC DNA]</scope>
    <source>
        <strain evidence="4">DSM 24997</strain>
    </source>
</reference>
<dbReference type="KEGG" id="pbj:VN24_20990"/>
<feature type="coiled-coil region" evidence="1">
    <location>
        <begin position="48"/>
        <end position="93"/>
    </location>
</feature>
<dbReference type="OrthoDB" id="1682562at2"/>
<gene>
    <name evidence="3" type="ORF">VN24_20990</name>
</gene>